<evidence type="ECO:0000313" key="2">
    <source>
        <dbReference type="EMBL" id="GMH57401.1"/>
    </source>
</evidence>
<feature type="non-terminal residue" evidence="2">
    <location>
        <position position="1"/>
    </location>
</feature>
<proteinExistence type="predicted"/>
<evidence type="ECO:0000313" key="3">
    <source>
        <dbReference type="Proteomes" id="UP001165082"/>
    </source>
</evidence>
<keyword evidence="3" id="KW-1185">Reference proteome</keyword>
<organism evidence="2 3">
    <name type="scientific">Triparma retinervis</name>
    <dbReference type="NCBI Taxonomy" id="2557542"/>
    <lineage>
        <taxon>Eukaryota</taxon>
        <taxon>Sar</taxon>
        <taxon>Stramenopiles</taxon>
        <taxon>Ochrophyta</taxon>
        <taxon>Bolidophyceae</taxon>
        <taxon>Parmales</taxon>
        <taxon>Triparmaceae</taxon>
        <taxon>Triparma</taxon>
    </lineage>
</organism>
<name>A0A9W6ZSR8_9STRA</name>
<evidence type="ECO:0000256" key="1">
    <source>
        <dbReference type="SAM" id="MobiDB-lite"/>
    </source>
</evidence>
<feature type="region of interest" description="Disordered" evidence="1">
    <location>
        <begin position="57"/>
        <end position="81"/>
    </location>
</feature>
<comment type="caution">
    <text evidence="2">The sequence shown here is derived from an EMBL/GenBank/DDBJ whole genome shotgun (WGS) entry which is preliminary data.</text>
</comment>
<protein>
    <submittedName>
        <fullName evidence="2">Uncharacterized protein</fullName>
    </submittedName>
</protein>
<dbReference type="EMBL" id="BRXZ01002222">
    <property type="protein sequence ID" value="GMH57401.1"/>
    <property type="molecule type" value="Genomic_DNA"/>
</dbReference>
<dbReference type="Proteomes" id="UP001165082">
    <property type="component" value="Unassembled WGS sequence"/>
</dbReference>
<gene>
    <name evidence="2" type="ORF">TrRE_jg2418</name>
</gene>
<feature type="compositionally biased region" description="Polar residues" evidence="1">
    <location>
        <begin position="63"/>
        <end position="73"/>
    </location>
</feature>
<reference evidence="2" key="1">
    <citation type="submission" date="2022-07" db="EMBL/GenBank/DDBJ databases">
        <title>Genome analysis of Parmales, a sister group of diatoms, reveals the evolutionary specialization of diatoms from phago-mixotrophs to photoautotrophs.</title>
        <authorList>
            <person name="Ban H."/>
            <person name="Sato S."/>
            <person name="Yoshikawa S."/>
            <person name="Kazumasa Y."/>
            <person name="Nakamura Y."/>
            <person name="Ichinomiya M."/>
            <person name="Saitoh K."/>
            <person name="Sato N."/>
            <person name="Blanc-Mathieu R."/>
            <person name="Endo H."/>
            <person name="Kuwata A."/>
            <person name="Ogata H."/>
        </authorList>
    </citation>
    <scope>NUCLEOTIDE SEQUENCE</scope>
</reference>
<accession>A0A9W6ZSR8</accession>
<dbReference type="OrthoDB" id="10604312at2759"/>
<sequence length="81" mass="8858">LSSQASSSAQSFSDASLALVYISREFPSVFSELAMVPGEVRTERGMRENLRRVAPLLERINKQNEGANGASSENTRRSPKS</sequence>
<dbReference type="AlphaFoldDB" id="A0A9W6ZSR8"/>